<proteinExistence type="predicted"/>
<keyword evidence="3" id="KW-1185">Reference proteome</keyword>
<organism evidence="2 3">
    <name type="scientific">Pleurodeles waltl</name>
    <name type="common">Iberian ribbed newt</name>
    <dbReference type="NCBI Taxonomy" id="8319"/>
    <lineage>
        <taxon>Eukaryota</taxon>
        <taxon>Metazoa</taxon>
        <taxon>Chordata</taxon>
        <taxon>Craniata</taxon>
        <taxon>Vertebrata</taxon>
        <taxon>Euteleostomi</taxon>
        <taxon>Amphibia</taxon>
        <taxon>Batrachia</taxon>
        <taxon>Caudata</taxon>
        <taxon>Salamandroidea</taxon>
        <taxon>Salamandridae</taxon>
        <taxon>Pleurodelinae</taxon>
        <taxon>Pleurodeles</taxon>
    </lineage>
</organism>
<feature type="compositionally biased region" description="Polar residues" evidence="1">
    <location>
        <begin position="90"/>
        <end position="114"/>
    </location>
</feature>
<dbReference type="AlphaFoldDB" id="A0AAV7WL93"/>
<dbReference type="EMBL" id="JANPWB010000001">
    <property type="protein sequence ID" value="KAJ1213627.1"/>
    <property type="molecule type" value="Genomic_DNA"/>
</dbReference>
<accession>A0AAV7WL93</accession>
<reference evidence="2" key="1">
    <citation type="journal article" date="2022" name="bioRxiv">
        <title>Sequencing and chromosome-scale assembly of the giantPleurodeles waltlgenome.</title>
        <authorList>
            <person name="Brown T."/>
            <person name="Elewa A."/>
            <person name="Iarovenko S."/>
            <person name="Subramanian E."/>
            <person name="Araus A.J."/>
            <person name="Petzold A."/>
            <person name="Susuki M."/>
            <person name="Suzuki K.-i.T."/>
            <person name="Hayashi T."/>
            <person name="Toyoda A."/>
            <person name="Oliveira C."/>
            <person name="Osipova E."/>
            <person name="Leigh N.D."/>
            <person name="Simon A."/>
            <person name="Yun M.H."/>
        </authorList>
    </citation>
    <scope>NUCLEOTIDE SEQUENCE</scope>
    <source>
        <strain evidence="2">20211129_DDA</strain>
        <tissue evidence="2">Liver</tissue>
    </source>
</reference>
<protein>
    <submittedName>
        <fullName evidence="2">Uncharacterized protein</fullName>
    </submittedName>
</protein>
<feature type="region of interest" description="Disordered" evidence="1">
    <location>
        <begin position="1"/>
        <end position="126"/>
    </location>
</feature>
<evidence type="ECO:0000313" key="3">
    <source>
        <dbReference type="Proteomes" id="UP001066276"/>
    </source>
</evidence>
<feature type="compositionally biased region" description="Polar residues" evidence="1">
    <location>
        <begin position="22"/>
        <end position="31"/>
    </location>
</feature>
<gene>
    <name evidence="2" type="ORF">NDU88_001260</name>
</gene>
<comment type="caution">
    <text evidence="2">The sequence shown here is derived from an EMBL/GenBank/DDBJ whole genome shotgun (WGS) entry which is preliminary data.</text>
</comment>
<dbReference type="Proteomes" id="UP001066276">
    <property type="component" value="Chromosome 1_1"/>
</dbReference>
<sequence length="126" mass="12596">MRCPAAPDTLLAQEGTAPRAEVTSNALSQAVPSPAAADPLLARASTAGGQKSPIMSCPTEPNPLLARASTARGQKPPVMPCLAAPDPQYAQASTAPGAEVTSNALPGSSRSSACTRGHCPGGRSHQ</sequence>
<name>A0AAV7WL93_PLEWA</name>
<evidence type="ECO:0000256" key="1">
    <source>
        <dbReference type="SAM" id="MobiDB-lite"/>
    </source>
</evidence>
<evidence type="ECO:0000313" key="2">
    <source>
        <dbReference type="EMBL" id="KAJ1213627.1"/>
    </source>
</evidence>